<evidence type="ECO:0000256" key="7">
    <source>
        <dbReference type="ARBA" id="ARBA00023136"/>
    </source>
</evidence>
<sequence length="421" mass="43435">MKTSLCEGAPESGAPSRVFPAGRAGAGAVAGKIHSRAVPRRVIFCSEWPLSRLVCGLLHVEGRFRRGGCAPIDRRCSVRLTSPQAVAQEERDVALRTGRLLLLLGLLAVVVLGSVALGAKDIPLTGVWHALTTPTGSEDDLVVRGLRVPRTALGVLAGVALGVGGALMQGHTRNPLADPGVLGVTQGAAFAVVLSIFTLGVTSLHGYIWFAFAGALVASVVVFLLGSSRTGPTPVTLALAGAAVSALMHGLVSALVLLDRQSLDAFRFWQVGGLAGRDLAVLWQVLPFVLVGLVLAAFNAGGLNALALGDEVARSLGRRVVPTRVVGVAAITLLVGGAVAACGPIGFVGLVVPHVARAMTGPDHRWLLPFSGVLGAVVLLVADVVGRVVARPGELEVGIVMALLGAPFFIALVRRRRLVRL</sequence>
<comment type="similarity">
    <text evidence="2">Belongs to the binding-protein-dependent transport system permease family. FecCD subfamily.</text>
</comment>
<dbReference type="SUPFAM" id="SSF81345">
    <property type="entry name" value="ABC transporter involved in vitamin B12 uptake, BtuC"/>
    <property type="match status" value="1"/>
</dbReference>
<evidence type="ECO:0000256" key="8">
    <source>
        <dbReference type="SAM" id="Phobius"/>
    </source>
</evidence>
<name>A0ABU0WU79_9PSEU</name>
<dbReference type="Proteomes" id="UP001225605">
    <property type="component" value="Unassembled WGS sequence"/>
</dbReference>
<comment type="caution">
    <text evidence="9">The sequence shown here is derived from an EMBL/GenBank/DDBJ whole genome shotgun (WGS) entry which is preliminary data.</text>
</comment>
<dbReference type="EMBL" id="NSDM01000001">
    <property type="protein sequence ID" value="MDQ2583371.1"/>
    <property type="molecule type" value="Genomic_DNA"/>
</dbReference>
<feature type="transmembrane region" description="Helical" evidence="8">
    <location>
        <begin position="207"/>
        <end position="225"/>
    </location>
</feature>
<evidence type="ECO:0000313" key="10">
    <source>
        <dbReference type="Proteomes" id="UP001225605"/>
    </source>
</evidence>
<feature type="transmembrane region" description="Helical" evidence="8">
    <location>
        <begin position="237"/>
        <end position="258"/>
    </location>
</feature>
<dbReference type="CDD" id="cd06550">
    <property type="entry name" value="TM_ABC_iron-siderophores_like"/>
    <property type="match status" value="1"/>
</dbReference>
<evidence type="ECO:0000256" key="6">
    <source>
        <dbReference type="ARBA" id="ARBA00022989"/>
    </source>
</evidence>
<evidence type="ECO:0000313" key="9">
    <source>
        <dbReference type="EMBL" id="MDQ2583371.1"/>
    </source>
</evidence>
<dbReference type="InterPro" id="IPR000522">
    <property type="entry name" value="ABC_transptr_permease_BtuC"/>
</dbReference>
<keyword evidence="6 8" id="KW-1133">Transmembrane helix</keyword>
<reference evidence="9 10" key="1">
    <citation type="submission" date="2017-06" db="EMBL/GenBank/DDBJ databases">
        <title>Cultured bacterium strain Saccharothrix yanglingensis Hhs.015.</title>
        <authorList>
            <person name="Xia Y."/>
        </authorList>
    </citation>
    <scope>NUCLEOTIDE SEQUENCE [LARGE SCALE GENOMIC DNA]</scope>
    <source>
        <strain evidence="9 10">Hhs.015</strain>
    </source>
</reference>
<evidence type="ECO:0000256" key="2">
    <source>
        <dbReference type="ARBA" id="ARBA00007935"/>
    </source>
</evidence>
<feature type="transmembrane region" description="Helical" evidence="8">
    <location>
        <begin position="366"/>
        <end position="385"/>
    </location>
</feature>
<dbReference type="InterPro" id="IPR037294">
    <property type="entry name" value="ABC_BtuC-like"/>
</dbReference>
<feature type="transmembrane region" description="Helical" evidence="8">
    <location>
        <begin position="100"/>
        <end position="119"/>
    </location>
</feature>
<dbReference type="PANTHER" id="PTHR30472:SF1">
    <property type="entry name" value="FE(3+) DICITRATE TRANSPORT SYSTEM PERMEASE PROTEIN FECC-RELATED"/>
    <property type="match status" value="1"/>
</dbReference>
<evidence type="ECO:0000256" key="1">
    <source>
        <dbReference type="ARBA" id="ARBA00004651"/>
    </source>
</evidence>
<keyword evidence="4" id="KW-1003">Cell membrane</keyword>
<dbReference type="PANTHER" id="PTHR30472">
    <property type="entry name" value="FERRIC ENTEROBACTIN TRANSPORT SYSTEM PERMEASE PROTEIN"/>
    <property type="match status" value="1"/>
</dbReference>
<keyword evidence="3" id="KW-0813">Transport</keyword>
<gene>
    <name evidence="9" type="ORF">CKY47_05120</name>
</gene>
<feature type="transmembrane region" description="Helical" evidence="8">
    <location>
        <begin position="180"/>
        <end position="201"/>
    </location>
</feature>
<accession>A0ABU0WU79</accession>
<evidence type="ECO:0000256" key="5">
    <source>
        <dbReference type="ARBA" id="ARBA00022692"/>
    </source>
</evidence>
<feature type="transmembrane region" description="Helical" evidence="8">
    <location>
        <begin position="285"/>
        <end position="309"/>
    </location>
</feature>
<proteinExistence type="inferred from homology"/>
<protein>
    <submittedName>
        <fullName evidence="9">Iron ABC transporter permease</fullName>
    </submittedName>
</protein>
<feature type="transmembrane region" description="Helical" evidence="8">
    <location>
        <begin position="397"/>
        <end position="414"/>
    </location>
</feature>
<dbReference type="Gene3D" id="1.10.3470.10">
    <property type="entry name" value="ABC transporter involved in vitamin B12 uptake, BtuC"/>
    <property type="match status" value="1"/>
</dbReference>
<keyword evidence="10" id="KW-1185">Reference proteome</keyword>
<organism evidence="9 10">
    <name type="scientific">Saccharothrix yanglingensis</name>
    <dbReference type="NCBI Taxonomy" id="659496"/>
    <lineage>
        <taxon>Bacteria</taxon>
        <taxon>Bacillati</taxon>
        <taxon>Actinomycetota</taxon>
        <taxon>Actinomycetes</taxon>
        <taxon>Pseudonocardiales</taxon>
        <taxon>Pseudonocardiaceae</taxon>
        <taxon>Saccharothrix</taxon>
    </lineage>
</organism>
<feature type="transmembrane region" description="Helical" evidence="8">
    <location>
        <begin position="321"/>
        <end position="346"/>
    </location>
</feature>
<feature type="transmembrane region" description="Helical" evidence="8">
    <location>
        <begin position="151"/>
        <end position="168"/>
    </location>
</feature>
<comment type="subcellular location">
    <subcellularLocation>
        <location evidence="1">Cell membrane</location>
        <topology evidence="1">Multi-pass membrane protein</topology>
    </subcellularLocation>
</comment>
<evidence type="ECO:0000256" key="3">
    <source>
        <dbReference type="ARBA" id="ARBA00022448"/>
    </source>
</evidence>
<evidence type="ECO:0000256" key="4">
    <source>
        <dbReference type="ARBA" id="ARBA00022475"/>
    </source>
</evidence>
<keyword evidence="7 8" id="KW-0472">Membrane</keyword>
<keyword evidence="5 8" id="KW-0812">Transmembrane</keyword>
<dbReference type="Pfam" id="PF01032">
    <property type="entry name" value="FecCD"/>
    <property type="match status" value="1"/>
</dbReference>